<reference evidence="1 2" key="1">
    <citation type="submission" date="2015-04" db="EMBL/GenBank/DDBJ databases">
        <authorList>
            <person name="Syromyatnikov M.Y."/>
            <person name="Popov V.N."/>
        </authorList>
    </citation>
    <scope>NUCLEOTIDE SEQUENCE [LARGE SCALE GENOMIC DNA]</scope>
</reference>
<evidence type="ECO:0000313" key="2">
    <source>
        <dbReference type="Proteomes" id="UP000183832"/>
    </source>
</evidence>
<dbReference type="EMBL" id="CVRI01000055">
    <property type="protein sequence ID" value="CRL01206.1"/>
    <property type="molecule type" value="Genomic_DNA"/>
</dbReference>
<name>A0A1J1IQ33_9DIPT</name>
<gene>
    <name evidence="1" type="ORF">CLUMA_CG014781</name>
</gene>
<evidence type="ECO:0000313" key="1">
    <source>
        <dbReference type="EMBL" id="CRL01206.1"/>
    </source>
</evidence>
<keyword evidence="2" id="KW-1185">Reference proteome</keyword>
<sequence>MVCCFLCGLMENSIERLHGFPRKSAKHRNSQAPRLLPYYISKMKHFLLFIKLQVHPHITNIELRLNVMHDKCDASDT</sequence>
<dbReference type="Proteomes" id="UP000183832">
    <property type="component" value="Unassembled WGS sequence"/>
</dbReference>
<dbReference type="AlphaFoldDB" id="A0A1J1IQ33"/>
<protein>
    <submittedName>
        <fullName evidence="1">CLUMA_CG014781, isoform A</fullName>
    </submittedName>
</protein>
<accession>A0A1J1IQ33</accession>
<organism evidence="1 2">
    <name type="scientific">Clunio marinus</name>
    <dbReference type="NCBI Taxonomy" id="568069"/>
    <lineage>
        <taxon>Eukaryota</taxon>
        <taxon>Metazoa</taxon>
        <taxon>Ecdysozoa</taxon>
        <taxon>Arthropoda</taxon>
        <taxon>Hexapoda</taxon>
        <taxon>Insecta</taxon>
        <taxon>Pterygota</taxon>
        <taxon>Neoptera</taxon>
        <taxon>Endopterygota</taxon>
        <taxon>Diptera</taxon>
        <taxon>Nematocera</taxon>
        <taxon>Chironomoidea</taxon>
        <taxon>Chironomidae</taxon>
        <taxon>Clunio</taxon>
    </lineage>
</organism>
<proteinExistence type="predicted"/>